<dbReference type="STRING" id="1144548.SAMN05443287_10451"/>
<dbReference type="AlphaFoldDB" id="A0A1H6Y4F9"/>
<evidence type="ECO:0008006" key="3">
    <source>
        <dbReference type="Google" id="ProtNLM"/>
    </source>
</evidence>
<proteinExistence type="predicted"/>
<dbReference type="CDD" id="cd17040">
    <property type="entry name" value="Ubl_MoaD_like"/>
    <property type="match status" value="1"/>
</dbReference>
<dbReference type="EMBL" id="FNYV01000004">
    <property type="protein sequence ID" value="SEJ36121.1"/>
    <property type="molecule type" value="Genomic_DNA"/>
</dbReference>
<protein>
    <recommendedName>
        <fullName evidence="3">ThiS family protein</fullName>
    </recommendedName>
</protein>
<dbReference type="Gene3D" id="3.10.20.30">
    <property type="match status" value="1"/>
</dbReference>
<dbReference type="OrthoDB" id="121049at2"/>
<evidence type="ECO:0000313" key="1">
    <source>
        <dbReference type="EMBL" id="SEJ36121.1"/>
    </source>
</evidence>
<reference evidence="2" key="1">
    <citation type="submission" date="2016-10" db="EMBL/GenBank/DDBJ databases">
        <authorList>
            <person name="Varghese N."/>
            <person name="Submissions S."/>
        </authorList>
    </citation>
    <scope>NUCLEOTIDE SEQUENCE [LARGE SCALE GENOMIC DNA]</scope>
    <source>
        <strain evidence="2">CGMCC 4.7038</strain>
    </source>
</reference>
<dbReference type="InterPro" id="IPR012675">
    <property type="entry name" value="Beta-grasp_dom_sf"/>
</dbReference>
<dbReference type="Proteomes" id="UP000198707">
    <property type="component" value="Unassembled WGS sequence"/>
</dbReference>
<name>A0A1H6Y4F9_9ACTN</name>
<accession>A0A1H6Y4F9</accession>
<organism evidence="1 2">
    <name type="scientific">Micromonospora phaseoli</name>
    <dbReference type="NCBI Taxonomy" id="1144548"/>
    <lineage>
        <taxon>Bacteria</taxon>
        <taxon>Bacillati</taxon>
        <taxon>Actinomycetota</taxon>
        <taxon>Actinomycetes</taxon>
        <taxon>Micromonosporales</taxon>
        <taxon>Micromonosporaceae</taxon>
        <taxon>Micromonospora</taxon>
    </lineage>
</organism>
<sequence length="100" mass="10920">MIRVVLPAHLKTLARVTGEVRIEVAGPGPATQRRLLDAIEARYPMLLGTIRDRHSGERRAFVRFYACEEDLSNAAPDIPLPERVVAGEEPFIVLGAMAGG</sequence>
<evidence type="ECO:0000313" key="2">
    <source>
        <dbReference type="Proteomes" id="UP000198707"/>
    </source>
</evidence>
<dbReference type="RefSeq" id="WP_092379478.1">
    <property type="nucleotide sequence ID" value="NZ_BOPI01000040.1"/>
</dbReference>
<keyword evidence="2" id="KW-1185">Reference proteome</keyword>
<gene>
    <name evidence="1" type="ORF">SAMN05443287_10451</name>
</gene>